<evidence type="ECO:0000256" key="3">
    <source>
        <dbReference type="ARBA" id="ARBA00022729"/>
    </source>
</evidence>
<dbReference type="STRING" id="1088818.A0A2I0BC38"/>
<dbReference type="InterPro" id="IPR008801">
    <property type="entry name" value="RALF"/>
</dbReference>
<dbReference type="OrthoDB" id="1613518at2759"/>
<evidence type="ECO:0000256" key="2">
    <source>
        <dbReference type="ARBA" id="ARBA00022702"/>
    </source>
</evidence>
<comment type="similarity">
    <text evidence="1">Belongs to the plant rapid alkalinization factor (RALF) family.</text>
</comment>
<evidence type="ECO:0000256" key="1">
    <source>
        <dbReference type="ARBA" id="ARBA00009178"/>
    </source>
</evidence>
<keyword evidence="4" id="KW-1015">Disulfide bond</keyword>
<dbReference type="Pfam" id="PF05498">
    <property type="entry name" value="RALF"/>
    <property type="match status" value="1"/>
</dbReference>
<keyword evidence="3" id="KW-0732">Signal</keyword>
<keyword evidence="6" id="KW-1185">Reference proteome</keyword>
<organism evidence="5 6">
    <name type="scientific">Apostasia shenzhenica</name>
    <dbReference type="NCBI Taxonomy" id="1088818"/>
    <lineage>
        <taxon>Eukaryota</taxon>
        <taxon>Viridiplantae</taxon>
        <taxon>Streptophyta</taxon>
        <taxon>Embryophyta</taxon>
        <taxon>Tracheophyta</taxon>
        <taxon>Spermatophyta</taxon>
        <taxon>Magnoliopsida</taxon>
        <taxon>Liliopsida</taxon>
        <taxon>Asparagales</taxon>
        <taxon>Orchidaceae</taxon>
        <taxon>Apostasioideae</taxon>
        <taxon>Apostasia</taxon>
    </lineage>
</organism>
<dbReference type="GO" id="GO:0019722">
    <property type="term" value="P:calcium-mediated signaling"/>
    <property type="evidence" value="ECO:0007669"/>
    <property type="project" value="TreeGrafter"/>
</dbReference>
<dbReference type="Proteomes" id="UP000236161">
    <property type="component" value="Unassembled WGS sequence"/>
</dbReference>
<proteinExistence type="inferred from homology"/>
<dbReference type="GO" id="GO:0009506">
    <property type="term" value="C:plasmodesma"/>
    <property type="evidence" value="ECO:0007669"/>
    <property type="project" value="TreeGrafter"/>
</dbReference>
<sequence>MADSLLQLRGDGDGRRELAAAPLVARARVKGGGSLWFSVCSWHPLNRLFADSPGSTCSADTTVLNQFNDIFGFDVKSDLIANWFSVRLIELACPIQSLHKRERNQHKSLLRPSRPTPLPCSLIFKQMAAVPSPFLLLLLLLLRAAAAAASSTAASPELAVADAHRATELLARAPSGSGLIPCDRMEGNCVGGGGGGEDEKAAEAAGRRFISYAALMKERVLCSRFRNSDNCGVHQKANPYSRGCSVITRCRDHH</sequence>
<evidence type="ECO:0000313" key="6">
    <source>
        <dbReference type="Proteomes" id="UP000236161"/>
    </source>
</evidence>
<reference evidence="5 6" key="1">
    <citation type="journal article" date="2017" name="Nature">
        <title>The Apostasia genome and the evolution of orchids.</title>
        <authorList>
            <person name="Zhang G.Q."/>
            <person name="Liu K.W."/>
            <person name="Li Z."/>
            <person name="Lohaus R."/>
            <person name="Hsiao Y.Y."/>
            <person name="Niu S.C."/>
            <person name="Wang J.Y."/>
            <person name="Lin Y.C."/>
            <person name="Xu Q."/>
            <person name="Chen L.J."/>
            <person name="Yoshida K."/>
            <person name="Fujiwara S."/>
            <person name="Wang Z.W."/>
            <person name="Zhang Y.Q."/>
            <person name="Mitsuda N."/>
            <person name="Wang M."/>
            <person name="Liu G.H."/>
            <person name="Pecoraro L."/>
            <person name="Huang H.X."/>
            <person name="Xiao X.J."/>
            <person name="Lin M."/>
            <person name="Wu X.Y."/>
            <person name="Wu W.L."/>
            <person name="Chen Y.Y."/>
            <person name="Chang S.B."/>
            <person name="Sakamoto S."/>
            <person name="Ohme-Takagi M."/>
            <person name="Yagi M."/>
            <person name="Zeng S.J."/>
            <person name="Shen C.Y."/>
            <person name="Yeh C.M."/>
            <person name="Luo Y.B."/>
            <person name="Tsai W.C."/>
            <person name="Van de Peer Y."/>
            <person name="Liu Z.J."/>
        </authorList>
    </citation>
    <scope>NUCLEOTIDE SEQUENCE [LARGE SCALE GENOMIC DNA]</scope>
    <source>
        <strain evidence="6">cv. Shenzhen</strain>
        <tissue evidence="5">Stem</tissue>
    </source>
</reference>
<evidence type="ECO:0000256" key="4">
    <source>
        <dbReference type="ARBA" id="ARBA00023157"/>
    </source>
</evidence>
<dbReference type="PANTHER" id="PTHR33136">
    <property type="entry name" value="RAPID ALKALINIZATION FACTOR-LIKE"/>
    <property type="match status" value="1"/>
</dbReference>
<gene>
    <name evidence="5" type="primary">RALF</name>
    <name evidence="5" type="ORF">AXF42_Ash005684</name>
</gene>
<accession>A0A2I0BC38</accession>
<dbReference type="EMBL" id="KZ451895">
    <property type="protein sequence ID" value="PKA65351.1"/>
    <property type="molecule type" value="Genomic_DNA"/>
</dbReference>
<dbReference type="AlphaFoldDB" id="A0A2I0BC38"/>
<protein>
    <submittedName>
        <fullName evidence="5">Rapid alkalinization factor</fullName>
    </submittedName>
</protein>
<dbReference type="PANTHER" id="PTHR33136:SF6">
    <property type="entry name" value="PROTEIN RALF-LIKE 34"/>
    <property type="match status" value="1"/>
</dbReference>
<keyword evidence="2" id="KW-0372">Hormone</keyword>
<name>A0A2I0BC38_9ASPA</name>
<dbReference type="GO" id="GO:0005179">
    <property type="term" value="F:hormone activity"/>
    <property type="evidence" value="ECO:0007669"/>
    <property type="project" value="UniProtKB-KW"/>
</dbReference>
<evidence type="ECO:0000313" key="5">
    <source>
        <dbReference type="EMBL" id="PKA65351.1"/>
    </source>
</evidence>